<protein>
    <recommendedName>
        <fullName evidence="12">Endonuclease III</fullName>
        <ecNumber evidence="12">4.2.99.18</ecNumber>
    </recommendedName>
    <alternativeName>
        <fullName evidence="12">DNA-(apurinic or apyrimidinic site) lyase</fullName>
    </alternativeName>
</protein>
<evidence type="ECO:0000256" key="7">
    <source>
        <dbReference type="ARBA" id="ARBA00023014"/>
    </source>
</evidence>
<dbReference type="EMBL" id="DNHX01000039">
    <property type="protein sequence ID" value="HAZ29909.1"/>
    <property type="molecule type" value="Genomic_DNA"/>
</dbReference>
<dbReference type="InterPro" id="IPR023170">
    <property type="entry name" value="HhH_base_excis_C"/>
</dbReference>
<dbReference type="Gene3D" id="1.10.340.30">
    <property type="entry name" value="Hypothetical protein, domain 2"/>
    <property type="match status" value="1"/>
</dbReference>
<dbReference type="GO" id="GO:0051539">
    <property type="term" value="F:4 iron, 4 sulfur cluster binding"/>
    <property type="evidence" value="ECO:0007669"/>
    <property type="project" value="UniProtKB-UniRule"/>
</dbReference>
<evidence type="ECO:0000256" key="8">
    <source>
        <dbReference type="ARBA" id="ARBA00023125"/>
    </source>
</evidence>
<comment type="function">
    <text evidence="12">DNA repair enzyme that has both DNA N-glycosylase activity and AP-lyase activity. The DNA N-glycosylase activity releases various damaged pyrimidines from DNA by cleaving the N-glycosidic bond, leaving an AP (apurinic/apyrimidinic) site. The AP-lyase activity cleaves the phosphodiester bond 3' to the AP site by a beta-elimination, leaving a 3'-terminal unsaturated sugar and a product with a terminal 5'-phosphate.</text>
</comment>
<evidence type="ECO:0000256" key="5">
    <source>
        <dbReference type="ARBA" id="ARBA00022801"/>
    </source>
</evidence>
<organism evidence="14 15">
    <name type="scientific">candidate division WWE3 bacterium</name>
    <dbReference type="NCBI Taxonomy" id="2053526"/>
    <lineage>
        <taxon>Bacteria</taxon>
        <taxon>Katanobacteria</taxon>
    </lineage>
</organism>
<dbReference type="Proteomes" id="UP000264072">
    <property type="component" value="Unassembled WGS sequence"/>
</dbReference>
<dbReference type="GO" id="GO:0046872">
    <property type="term" value="F:metal ion binding"/>
    <property type="evidence" value="ECO:0007669"/>
    <property type="project" value="UniProtKB-KW"/>
</dbReference>
<evidence type="ECO:0000313" key="14">
    <source>
        <dbReference type="EMBL" id="HAZ29909.1"/>
    </source>
</evidence>
<comment type="catalytic activity">
    <reaction evidence="12">
        <text>2'-deoxyribonucleotide-(2'-deoxyribose 5'-phosphate)-2'-deoxyribonucleotide-DNA = a 3'-end 2'-deoxyribonucleotide-(2,3-dehydro-2,3-deoxyribose 5'-phosphate)-DNA + a 5'-end 5'-phospho-2'-deoxyribonucleoside-DNA + H(+)</text>
        <dbReference type="Rhea" id="RHEA:66592"/>
        <dbReference type="Rhea" id="RHEA-COMP:13180"/>
        <dbReference type="Rhea" id="RHEA-COMP:16897"/>
        <dbReference type="Rhea" id="RHEA-COMP:17067"/>
        <dbReference type="ChEBI" id="CHEBI:15378"/>
        <dbReference type="ChEBI" id="CHEBI:136412"/>
        <dbReference type="ChEBI" id="CHEBI:157695"/>
        <dbReference type="ChEBI" id="CHEBI:167181"/>
        <dbReference type="EC" id="4.2.99.18"/>
    </reaction>
</comment>
<feature type="binding site" evidence="12">
    <location>
        <position position="208"/>
    </location>
    <ligand>
        <name>[4Fe-4S] cluster</name>
        <dbReference type="ChEBI" id="CHEBI:49883"/>
    </ligand>
</feature>
<keyword evidence="11 12" id="KW-0326">Glycosidase</keyword>
<dbReference type="CDD" id="cd00056">
    <property type="entry name" value="ENDO3c"/>
    <property type="match status" value="1"/>
</dbReference>
<sequence length="226" mass="25563">MALNLRYGRRRRKAFLTNTLAIVQKIKELYPNPQTELVHGNEFQMFVAVQLSAQTTDKKVNQITAHLFKKYKTWSHLANAKLEELQADIRGVNFHLGKAQRLIKAAQYVIARHNGVLPRKLGALVKIPGIARKSANVLLQELWGISEGIVVDTHVTRVANILGLTKHKEPVKIEQDLMKLIPKAYWRNFSGAVVLHGRYICIANKPKCYDCGLRLLCPVGSKLPTR</sequence>
<keyword evidence="10 12" id="KW-0456">Lyase</keyword>
<dbReference type="PANTHER" id="PTHR10359">
    <property type="entry name" value="A/G-SPECIFIC ADENINE GLYCOSYLASE/ENDONUCLEASE III"/>
    <property type="match status" value="1"/>
</dbReference>
<evidence type="ECO:0000256" key="4">
    <source>
        <dbReference type="ARBA" id="ARBA00022763"/>
    </source>
</evidence>
<dbReference type="InterPro" id="IPR003265">
    <property type="entry name" value="HhH-GPD_domain"/>
</dbReference>
<comment type="cofactor">
    <cofactor evidence="12">
        <name>[4Fe-4S] cluster</name>
        <dbReference type="ChEBI" id="CHEBI:49883"/>
    </cofactor>
    <text evidence="12">Binds 1 [4Fe-4S] cluster.</text>
</comment>
<keyword evidence="14" id="KW-0255">Endonuclease</keyword>
<dbReference type="SMART" id="SM00478">
    <property type="entry name" value="ENDO3c"/>
    <property type="match status" value="1"/>
</dbReference>
<proteinExistence type="inferred from homology"/>
<keyword evidence="7 12" id="KW-0411">Iron-sulfur</keyword>
<dbReference type="Gene3D" id="1.10.1670.10">
    <property type="entry name" value="Helix-hairpin-Helix base-excision DNA repair enzymes (C-terminal)"/>
    <property type="match status" value="1"/>
</dbReference>
<dbReference type="InterPro" id="IPR004035">
    <property type="entry name" value="Endouclease-III_FeS-bd_BS"/>
</dbReference>
<reference evidence="14 15" key="1">
    <citation type="journal article" date="2018" name="Nat. Biotechnol.">
        <title>A standardized bacterial taxonomy based on genome phylogeny substantially revises the tree of life.</title>
        <authorList>
            <person name="Parks D.H."/>
            <person name="Chuvochina M."/>
            <person name="Waite D.W."/>
            <person name="Rinke C."/>
            <person name="Skarshewski A."/>
            <person name="Chaumeil P.A."/>
            <person name="Hugenholtz P."/>
        </authorList>
    </citation>
    <scope>NUCLEOTIDE SEQUENCE [LARGE SCALE GENOMIC DNA]</scope>
    <source>
        <strain evidence="14">UBA10185</strain>
    </source>
</reference>
<dbReference type="PROSITE" id="PS01155">
    <property type="entry name" value="ENDONUCLEASE_III_2"/>
    <property type="match status" value="1"/>
</dbReference>
<dbReference type="InterPro" id="IPR005759">
    <property type="entry name" value="Nth"/>
</dbReference>
<dbReference type="EC" id="4.2.99.18" evidence="12"/>
<keyword evidence="5 12" id="KW-0378">Hydrolase</keyword>
<evidence type="ECO:0000256" key="3">
    <source>
        <dbReference type="ARBA" id="ARBA00022723"/>
    </source>
</evidence>
<dbReference type="PIRSF" id="PIRSF001435">
    <property type="entry name" value="Nth"/>
    <property type="match status" value="1"/>
</dbReference>
<dbReference type="InterPro" id="IPR004036">
    <property type="entry name" value="Endonuclease-III-like_CS2"/>
</dbReference>
<keyword evidence="6 12" id="KW-0408">Iron</keyword>
<evidence type="ECO:0000256" key="12">
    <source>
        <dbReference type="HAMAP-Rule" id="MF_00942"/>
    </source>
</evidence>
<evidence type="ECO:0000259" key="13">
    <source>
        <dbReference type="SMART" id="SM00478"/>
    </source>
</evidence>
<name>A0A351JUD9_UNCKA</name>
<evidence type="ECO:0000256" key="6">
    <source>
        <dbReference type="ARBA" id="ARBA00023004"/>
    </source>
</evidence>
<dbReference type="InterPro" id="IPR011257">
    <property type="entry name" value="DNA_glycosylase"/>
</dbReference>
<evidence type="ECO:0000313" key="15">
    <source>
        <dbReference type="Proteomes" id="UP000264072"/>
    </source>
</evidence>
<keyword evidence="9 12" id="KW-0234">DNA repair</keyword>
<dbReference type="NCBIfam" id="TIGR01083">
    <property type="entry name" value="nth"/>
    <property type="match status" value="1"/>
</dbReference>
<dbReference type="GO" id="GO:0140078">
    <property type="term" value="F:class I DNA-(apurinic or apyrimidinic site) endonuclease activity"/>
    <property type="evidence" value="ECO:0007669"/>
    <property type="project" value="UniProtKB-EC"/>
</dbReference>
<keyword evidence="3 12" id="KW-0479">Metal-binding</keyword>
<evidence type="ECO:0000256" key="9">
    <source>
        <dbReference type="ARBA" id="ARBA00023204"/>
    </source>
</evidence>
<keyword evidence="4 12" id="KW-0227">DNA damage</keyword>
<dbReference type="FunFam" id="1.10.340.30:FF:000001">
    <property type="entry name" value="Endonuclease III"/>
    <property type="match status" value="1"/>
</dbReference>
<feature type="domain" description="HhH-GPD" evidence="13">
    <location>
        <begin position="51"/>
        <end position="199"/>
    </location>
</feature>
<dbReference type="PROSITE" id="PS00764">
    <property type="entry name" value="ENDONUCLEASE_III_1"/>
    <property type="match status" value="1"/>
</dbReference>
<gene>
    <name evidence="12 14" type="primary">nth</name>
    <name evidence="14" type="ORF">DCY43_04200</name>
</gene>
<dbReference type="HAMAP" id="MF_00942">
    <property type="entry name" value="Nth"/>
    <property type="match status" value="1"/>
</dbReference>
<dbReference type="GO" id="GO:0003677">
    <property type="term" value="F:DNA binding"/>
    <property type="evidence" value="ECO:0007669"/>
    <property type="project" value="UniProtKB-UniRule"/>
</dbReference>
<evidence type="ECO:0000256" key="1">
    <source>
        <dbReference type="ARBA" id="ARBA00008343"/>
    </source>
</evidence>
<dbReference type="AlphaFoldDB" id="A0A351JUD9"/>
<comment type="similarity">
    <text evidence="1 12">Belongs to the Nth/MutY family.</text>
</comment>
<feature type="binding site" evidence="12">
    <location>
        <position position="201"/>
    </location>
    <ligand>
        <name>[4Fe-4S] cluster</name>
        <dbReference type="ChEBI" id="CHEBI:49883"/>
    </ligand>
</feature>
<accession>A0A351JUD9</accession>
<dbReference type="FunFam" id="1.10.1670.10:FF:000001">
    <property type="entry name" value="Endonuclease III"/>
    <property type="match status" value="1"/>
</dbReference>
<keyword evidence="14" id="KW-0540">Nuclease</keyword>
<keyword evidence="8 12" id="KW-0238">DNA-binding</keyword>
<feature type="binding site" evidence="12">
    <location>
        <position position="217"/>
    </location>
    <ligand>
        <name>[4Fe-4S] cluster</name>
        <dbReference type="ChEBI" id="CHEBI:49883"/>
    </ligand>
</feature>
<dbReference type="PANTHER" id="PTHR10359:SF18">
    <property type="entry name" value="ENDONUCLEASE III"/>
    <property type="match status" value="1"/>
</dbReference>
<dbReference type="SUPFAM" id="SSF48150">
    <property type="entry name" value="DNA-glycosylase"/>
    <property type="match status" value="1"/>
</dbReference>
<comment type="caution">
    <text evidence="14">The sequence shown here is derived from an EMBL/GenBank/DDBJ whole genome shotgun (WGS) entry which is preliminary data.</text>
</comment>
<evidence type="ECO:0000256" key="11">
    <source>
        <dbReference type="ARBA" id="ARBA00023295"/>
    </source>
</evidence>
<keyword evidence="2 12" id="KW-0004">4Fe-4S</keyword>
<dbReference type="GO" id="GO:0006285">
    <property type="term" value="P:base-excision repair, AP site formation"/>
    <property type="evidence" value="ECO:0007669"/>
    <property type="project" value="TreeGrafter"/>
</dbReference>
<dbReference type="GO" id="GO:0019104">
    <property type="term" value="F:DNA N-glycosylase activity"/>
    <property type="evidence" value="ECO:0007669"/>
    <property type="project" value="UniProtKB-UniRule"/>
</dbReference>
<dbReference type="Pfam" id="PF00730">
    <property type="entry name" value="HhH-GPD"/>
    <property type="match status" value="1"/>
</dbReference>
<feature type="binding site" evidence="12">
    <location>
        <position position="211"/>
    </location>
    <ligand>
        <name>[4Fe-4S] cluster</name>
        <dbReference type="ChEBI" id="CHEBI:49883"/>
    </ligand>
</feature>
<evidence type="ECO:0000256" key="10">
    <source>
        <dbReference type="ARBA" id="ARBA00023239"/>
    </source>
</evidence>
<evidence type="ECO:0000256" key="2">
    <source>
        <dbReference type="ARBA" id="ARBA00022485"/>
    </source>
</evidence>